<keyword evidence="13" id="KW-1185">Reference proteome</keyword>
<dbReference type="RefSeq" id="WP_107866513.1">
    <property type="nucleotide sequence ID" value="NZ_QAON01000014.1"/>
</dbReference>
<dbReference type="HAMAP" id="MF_01693">
    <property type="entry name" value="BioF_aminotrans_2"/>
    <property type="match status" value="1"/>
</dbReference>
<dbReference type="EC" id="2.3.1.47" evidence="9"/>
<dbReference type="OrthoDB" id="9807157at2"/>
<dbReference type="Proteomes" id="UP000244223">
    <property type="component" value="Unassembled WGS sequence"/>
</dbReference>
<sequence length="390" mass="42590">MSLTHFNLTTKLLERHQQQRFRQCKTHDSPQSATLIHQGQTYLNFSSNDYLGLANHPLVKKAFIQSAEQDGVGSGAAHLVCGHHRQHQALEEELAAFCQRPAALLFSTGYMANLGVINALVGRGDAVFEDRLNHASLLDGGLSSGARFSRYQHNDVDDLQQKLQANDSLKKLVLTDAVFSMDGDLAPLPQLIACCQQQQAALMIDDAHGFGVLGNTGAGTSEHFGCTVDDVPIYMATLGKAVGTFGAFVAGSQELIDYLRNFARPYIYTTALPPAIAAATRQSLRLIAQETWRREQLQAHIQIFRQQVLAQGWSLMASDTAIQPLLVGDEQRALQLSQALADKGFWVTAIRPPTVPVGESRLRITLTAAHKTADVQALINALAELRTNDV</sequence>
<evidence type="ECO:0000256" key="2">
    <source>
        <dbReference type="ARBA" id="ARBA00004746"/>
    </source>
</evidence>
<feature type="binding site" evidence="9">
    <location>
        <position position="237"/>
    </location>
    <ligand>
        <name>pyridoxal 5'-phosphate</name>
        <dbReference type="ChEBI" id="CHEBI:597326"/>
    </ligand>
</feature>
<comment type="catalytic activity">
    <reaction evidence="8 9">
        <text>6-carboxyhexanoyl-[ACP] + L-alanine + H(+) = (8S)-8-amino-7-oxononanoate + holo-[ACP] + CO2</text>
        <dbReference type="Rhea" id="RHEA:42288"/>
        <dbReference type="Rhea" id="RHEA-COMP:9685"/>
        <dbReference type="Rhea" id="RHEA-COMP:9955"/>
        <dbReference type="ChEBI" id="CHEBI:15378"/>
        <dbReference type="ChEBI" id="CHEBI:16526"/>
        <dbReference type="ChEBI" id="CHEBI:57972"/>
        <dbReference type="ChEBI" id="CHEBI:64479"/>
        <dbReference type="ChEBI" id="CHEBI:78846"/>
        <dbReference type="ChEBI" id="CHEBI:149468"/>
        <dbReference type="EC" id="2.3.1.47"/>
    </reaction>
</comment>
<organism evidence="12 13">
    <name type="scientific">Agitococcus lubricus</name>
    <dbReference type="NCBI Taxonomy" id="1077255"/>
    <lineage>
        <taxon>Bacteria</taxon>
        <taxon>Pseudomonadati</taxon>
        <taxon>Pseudomonadota</taxon>
        <taxon>Gammaproteobacteria</taxon>
        <taxon>Moraxellales</taxon>
        <taxon>Moraxellaceae</taxon>
        <taxon>Agitococcus</taxon>
    </lineage>
</organism>
<feature type="binding site" evidence="9">
    <location>
        <begin position="109"/>
        <end position="110"/>
    </location>
    <ligand>
        <name>pyridoxal 5'-phosphate</name>
        <dbReference type="ChEBI" id="CHEBI:597326"/>
    </ligand>
</feature>
<dbReference type="PANTHER" id="PTHR13693:SF100">
    <property type="entry name" value="8-AMINO-7-OXONONANOATE SYNTHASE"/>
    <property type="match status" value="1"/>
</dbReference>
<evidence type="ECO:0000256" key="4">
    <source>
        <dbReference type="ARBA" id="ARBA00011738"/>
    </source>
</evidence>
<keyword evidence="5 9" id="KW-0808">Transferase</keyword>
<dbReference type="PROSITE" id="PS00599">
    <property type="entry name" value="AA_TRANSFER_CLASS_2"/>
    <property type="match status" value="1"/>
</dbReference>
<evidence type="ECO:0000256" key="9">
    <source>
        <dbReference type="HAMAP-Rule" id="MF_01693"/>
    </source>
</evidence>
<keyword evidence="7 9" id="KW-0663">Pyridoxal phosphate</keyword>
<feature type="modified residue" description="N6-(pyridoxal phosphate)lysine" evidence="9 10">
    <location>
        <position position="240"/>
    </location>
</feature>
<dbReference type="InterPro" id="IPR022834">
    <property type="entry name" value="AONS_Proteobacteria"/>
</dbReference>
<dbReference type="Gene3D" id="3.40.640.10">
    <property type="entry name" value="Type I PLP-dependent aspartate aminotransferase-like (Major domain)"/>
    <property type="match status" value="1"/>
</dbReference>
<dbReference type="GO" id="GO:0008710">
    <property type="term" value="F:8-amino-7-oxononanoate synthase activity"/>
    <property type="evidence" value="ECO:0007669"/>
    <property type="project" value="UniProtKB-UniRule"/>
</dbReference>
<dbReference type="AlphaFoldDB" id="A0A2T5IWE9"/>
<comment type="similarity">
    <text evidence="3 9">Belongs to the class-II pyridoxal-phosphate-dependent aminotransferase family. BioF subfamily.</text>
</comment>
<comment type="pathway">
    <text evidence="2 9">Cofactor biosynthesis; biotin biosynthesis.</text>
</comment>
<dbReference type="InterPro" id="IPR015424">
    <property type="entry name" value="PyrdxlP-dep_Trfase"/>
</dbReference>
<feature type="domain" description="Aminotransferase class I/classII large" evidence="11">
    <location>
        <begin position="42"/>
        <end position="382"/>
    </location>
</feature>
<evidence type="ECO:0000256" key="6">
    <source>
        <dbReference type="ARBA" id="ARBA00022756"/>
    </source>
</evidence>
<comment type="cofactor">
    <cofactor evidence="1 9 10">
        <name>pyridoxal 5'-phosphate</name>
        <dbReference type="ChEBI" id="CHEBI:597326"/>
    </cofactor>
</comment>
<proteinExistence type="inferred from homology"/>
<reference evidence="12 13" key="1">
    <citation type="submission" date="2018-04" db="EMBL/GenBank/DDBJ databases">
        <title>Genomic Encyclopedia of Archaeal and Bacterial Type Strains, Phase II (KMG-II): from individual species to whole genera.</title>
        <authorList>
            <person name="Goeker M."/>
        </authorList>
    </citation>
    <scope>NUCLEOTIDE SEQUENCE [LARGE SCALE GENOMIC DNA]</scope>
    <source>
        <strain evidence="12 13">DSM 5822</strain>
    </source>
</reference>
<evidence type="ECO:0000313" key="13">
    <source>
        <dbReference type="Proteomes" id="UP000244223"/>
    </source>
</evidence>
<dbReference type="InterPro" id="IPR001917">
    <property type="entry name" value="Aminotrans_II_pyridoxalP_BS"/>
</dbReference>
<feature type="binding site" evidence="9">
    <location>
        <position position="208"/>
    </location>
    <ligand>
        <name>pyridoxal 5'-phosphate</name>
        <dbReference type="ChEBI" id="CHEBI:597326"/>
    </ligand>
</feature>
<dbReference type="EMBL" id="QAON01000014">
    <property type="protein sequence ID" value="PTQ88211.1"/>
    <property type="molecule type" value="Genomic_DNA"/>
</dbReference>
<dbReference type="InterPro" id="IPR015421">
    <property type="entry name" value="PyrdxlP-dep_Trfase_major"/>
</dbReference>
<evidence type="ECO:0000256" key="10">
    <source>
        <dbReference type="PIRSR" id="PIRSR604723-51"/>
    </source>
</evidence>
<dbReference type="Gene3D" id="3.90.1150.10">
    <property type="entry name" value="Aspartate Aminotransferase, domain 1"/>
    <property type="match status" value="1"/>
</dbReference>
<evidence type="ECO:0000256" key="7">
    <source>
        <dbReference type="ARBA" id="ARBA00022898"/>
    </source>
</evidence>
<dbReference type="CDD" id="cd06454">
    <property type="entry name" value="KBL_like"/>
    <property type="match status" value="1"/>
</dbReference>
<evidence type="ECO:0000313" key="12">
    <source>
        <dbReference type="EMBL" id="PTQ88211.1"/>
    </source>
</evidence>
<accession>A0A2T5IWE9</accession>
<feature type="binding site" evidence="9">
    <location>
        <position position="180"/>
    </location>
    <ligand>
        <name>pyridoxal 5'-phosphate</name>
        <dbReference type="ChEBI" id="CHEBI:597326"/>
    </ligand>
</feature>
<evidence type="ECO:0000259" key="11">
    <source>
        <dbReference type="Pfam" id="PF00155"/>
    </source>
</evidence>
<evidence type="ECO:0000256" key="1">
    <source>
        <dbReference type="ARBA" id="ARBA00001933"/>
    </source>
</evidence>
<dbReference type="NCBIfam" id="TIGR00858">
    <property type="entry name" value="bioF"/>
    <property type="match status" value="1"/>
</dbReference>
<name>A0A2T5IWE9_9GAMM</name>
<evidence type="ECO:0000256" key="8">
    <source>
        <dbReference type="ARBA" id="ARBA00047715"/>
    </source>
</evidence>
<protein>
    <recommendedName>
        <fullName evidence="9">8-amino-7-oxononanoate synthase</fullName>
        <shortName evidence="9">AONS</shortName>
        <ecNumber evidence="9">2.3.1.47</ecNumber>
    </recommendedName>
    <alternativeName>
        <fullName evidence="9">7-keto-8-amino-pelargonic acid synthase</fullName>
        <shortName evidence="9">7-KAP synthase</shortName>
        <shortName evidence="9">KAPA synthase</shortName>
    </alternativeName>
    <alternativeName>
        <fullName evidence="9">8-amino-7-ketopelargonate synthase</fullName>
    </alternativeName>
</protein>
<dbReference type="InterPro" id="IPR004839">
    <property type="entry name" value="Aminotransferase_I/II_large"/>
</dbReference>
<dbReference type="SUPFAM" id="SSF53383">
    <property type="entry name" value="PLP-dependent transferases"/>
    <property type="match status" value="1"/>
</dbReference>
<dbReference type="GO" id="GO:0009102">
    <property type="term" value="P:biotin biosynthetic process"/>
    <property type="evidence" value="ECO:0007669"/>
    <property type="project" value="UniProtKB-UniRule"/>
</dbReference>
<dbReference type="PANTHER" id="PTHR13693">
    <property type="entry name" value="CLASS II AMINOTRANSFERASE/8-AMINO-7-OXONONANOATE SYNTHASE"/>
    <property type="match status" value="1"/>
</dbReference>
<comment type="subunit">
    <text evidence="4 9">Homodimer.</text>
</comment>
<feature type="binding site" evidence="9">
    <location>
        <position position="22"/>
    </location>
    <ligand>
        <name>substrate</name>
    </ligand>
</feature>
<evidence type="ECO:0000256" key="5">
    <source>
        <dbReference type="ARBA" id="ARBA00022679"/>
    </source>
</evidence>
<dbReference type="GO" id="GO:0030170">
    <property type="term" value="F:pyridoxal phosphate binding"/>
    <property type="evidence" value="ECO:0007669"/>
    <property type="project" value="UniProtKB-UniRule"/>
</dbReference>
<feature type="binding site" evidence="9">
    <location>
        <position position="354"/>
    </location>
    <ligand>
        <name>substrate</name>
    </ligand>
</feature>
<dbReference type="InterPro" id="IPR015422">
    <property type="entry name" value="PyrdxlP-dep_Trfase_small"/>
</dbReference>
<gene>
    <name evidence="9" type="primary">bioF</name>
    <name evidence="12" type="ORF">C8N29_11471</name>
</gene>
<dbReference type="UniPathway" id="UPA00078"/>
<dbReference type="InterPro" id="IPR050087">
    <property type="entry name" value="AON_synthase_class-II"/>
</dbReference>
<dbReference type="InterPro" id="IPR004723">
    <property type="entry name" value="AONS_Archaea/Proteobacteria"/>
</dbReference>
<keyword evidence="6 9" id="KW-0093">Biotin biosynthesis</keyword>
<comment type="caution">
    <text evidence="12">The sequence shown here is derived from an EMBL/GenBank/DDBJ whole genome shotgun (WGS) entry which is preliminary data.</text>
</comment>
<evidence type="ECO:0000256" key="3">
    <source>
        <dbReference type="ARBA" id="ARBA00010008"/>
    </source>
</evidence>
<dbReference type="Pfam" id="PF00155">
    <property type="entry name" value="Aminotran_1_2"/>
    <property type="match status" value="1"/>
</dbReference>
<feature type="binding site" evidence="9">
    <location>
        <position position="134"/>
    </location>
    <ligand>
        <name>substrate</name>
    </ligand>
</feature>
<comment type="function">
    <text evidence="9">Catalyzes the decarboxylative condensation of pimeloyl-[acyl-carrier protein] and L-alanine to produce 8-amino-7-oxononanoate (AON), [acyl-carrier protein], and carbon dioxide.</text>
</comment>